<sequence length="95" mass="10510">MTYSVQQIKFELISYVKEFGGDFREWSVGVADDAPKALFEINEVDPVRDIWLWKPAVSAAAAKLVHAWMTGRQRANSAPTSGAAGASVFMFKKTN</sequence>
<name>A0A2J7TDP1_METSI</name>
<dbReference type="AlphaFoldDB" id="A0A2J7TDP1"/>
<proteinExistence type="predicted"/>
<dbReference type="EMBL" id="PDZR01000022">
    <property type="protein sequence ID" value="PNG24881.1"/>
    <property type="molecule type" value="Genomic_DNA"/>
</dbReference>
<dbReference type="OrthoDB" id="7364589at2"/>
<gene>
    <name evidence="1" type="ORF">CR492_16140</name>
</gene>
<dbReference type="Proteomes" id="UP000236286">
    <property type="component" value="Unassembled WGS sequence"/>
</dbReference>
<evidence type="ECO:0000313" key="2">
    <source>
        <dbReference type="Proteomes" id="UP000236286"/>
    </source>
</evidence>
<dbReference type="RefSeq" id="WP_102844765.1">
    <property type="nucleotide sequence ID" value="NZ_PDZR01000022.1"/>
</dbReference>
<comment type="caution">
    <text evidence="1">The sequence shown here is derived from an EMBL/GenBank/DDBJ whole genome shotgun (WGS) entry which is preliminary data.</text>
</comment>
<organism evidence="1 2">
    <name type="scientific">Methylocella silvestris</name>
    <dbReference type="NCBI Taxonomy" id="199596"/>
    <lineage>
        <taxon>Bacteria</taxon>
        <taxon>Pseudomonadati</taxon>
        <taxon>Pseudomonadota</taxon>
        <taxon>Alphaproteobacteria</taxon>
        <taxon>Hyphomicrobiales</taxon>
        <taxon>Beijerinckiaceae</taxon>
        <taxon>Methylocella</taxon>
    </lineage>
</organism>
<protein>
    <submittedName>
        <fullName evidence="1">Uncharacterized protein</fullName>
    </submittedName>
</protein>
<accession>A0A2J7TDP1</accession>
<evidence type="ECO:0000313" key="1">
    <source>
        <dbReference type="EMBL" id="PNG24881.1"/>
    </source>
</evidence>
<reference evidence="1 2" key="1">
    <citation type="submission" date="2017-10" db="EMBL/GenBank/DDBJ databases">
        <title>Genome announcement of Methylocella silvestris TVC from permafrost.</title>
        <authorList>
            <person name="Wang J."/>
            <person name="Geng K."/>
            <person name="Ul-Haque F."/>
            <person name="Crombie A.T."/>
            <person name="Street L.E."/>
            <person name="Wookey P.A."/>
            <person name="Murrell J.C."/>
            <person name="Pratscher J."/>
        </authorList>
    </citation>
    <scope>NUCLEOTIDE SEQUENCE [LARGE SCALE GENOMIC DNA]</scope>
    <source>
        <strain evidence="1 2">TVC</strain>
    </source>
</reference>